<reference evidence="1 2" key="1">
    <citation type="journal article" date="2013" name="Genome Announc.">
        <title>Draft Genome of the Marine Gammaproteobacterium Halomonas titanicae.</title>
        <authorList>
            <person name="Sanchez-Porro C."/>
            <person name="de la Haba R.R."/>
            <person name="Cruz-Hernandez N."/>
            <person name="Gonzalez J.M."/>
            <person name="Reyes-Guirao C."/>
            <person name="Navarro-Sampedro L."/>
            <person name="Carballo M."/>
            <person name="Ventosa A."/>
        </authorList>
    </citation>
    <scope>NUCLEOTIDE SEQUENCE [LARGE SCALE GENOMIC DNA]</scope>
    <source>
        <strain evidence="1 2">BH1</strain>
    </source>
</reference>
<dbReference type="PROSITE" id="PS51257">
    <property type="entry name" value="PROKAR_LIPOPROTEIN"/>
    <property type="match status" value="1"/>
</dbReference>
<protein>
    <recommendedName>
        <fullName evidence="3">Lipoprotein</fullName>
    </recommendedName>
</protein>
<comment type="caution">
    <text evidence="1">The sequence shown here is derived from an EMBL/GenBank/DDBJ whole genome shotgun (WGS) entry which is preliminary data.</text>
</comment>
<organism evidence="1 2">
    <name type="scientific">Vreelandella titanicae BH1</name>
    <dbReference type="NCBI Taxonomy" id="1204738"/>
    <lineage>
        <taxon>Bacteria</taxon>
        <taxon>Pseudomonadati</taxon>
        <taxon>Pseudomonadota</taxon>
        <taxon>Gammaproteobacteria</taxon>
        <taxon>Oceanospirillales</taxon>
        <taxon>Halomonadaceae</taxon>
        <taxon>Vreelandella</taxon>
    </lineage>
</organism>
<sequence length="174" mass="20242">MNLRERFIASIIAILSPLISGCETAEIARFYHQPSDTFYENMNFDIPALDKFKDNRILFTISVKQATYENYYVWLGLYATSSRSTPIKIIHATLIGNEWKKDYFINTEIDLTERSGDEELLTGEALIEVNGDFFNLFKNSPNITLEVAYSIDGEEKTMQFFIERRIEKYTVYPT</sequence>
<evidence type="ECO:0008006" key="3">
    <source>
        <dbReference type="Google" id="ProtNLM"/>
    </source>
</evidence>
<gene>
    <name evidence="1" type="ORF">HALTITAN_0694</name>
</gene>
<evidence type="ECO:0000313" key="2">
    <source>
        <dbReference type="Proteomes" id="UP000011651"/>
    </source>
</evidence>
<evidence type="ECO:0000313" key="1">
    <source>
        <dbReference type="EMBL" id="ELY22143.1"/>
    </source>
</evidence>
<dbReference type="RefSeq" id="WP_009286453.1">
    <property type="nucleotide sequence ID" value="NZ_AOPO01000002.1"/>
</dbReference>
<dbReference type="Proteomes" id="UP000011651">
    <property type="component" value="Unassembled WGS sequence"/>
</dbReference>
<dbReference type="EMBL" id="AOPO01000002">
    <property type="protein sequence ID" value="ELY22143.1"/>
    <property type="molecule type" value="Genomic_DNA"/>
</dbReference>
<dbReference type="AlphaFoldDB" id="L9UD43"/>
<proteinExistence type="predicted"/>
<name>L9UD43_9GAMM</name>
<accession>L9UD43</accession>